<protein>
    <submittedName>
        <fullName evidence="2">tRNA (5-methylaminomethyl-2-thiouridine)(34)-methyltransferase MnmD</fullName>
    </submittedName>
</protein>
<accession>A0ABR7QUZ7</accession>
<comment type="caution">
    <text evidence="2">The sequence shown here is derived from an EMBL/GenBank/DDBJ whole genome shotgun (WGS) entry which is preliminary data.</text>
</comment>
<organism evidence="2 3">
    <name type="scientific">Frischella japonica</name>
    <dbReference type="NCBI Taxonomy" id="2741544"/>
    <lineage>
        <taxon>Bacteria</taxon>
        <taxon>Pseudomonadati</taxon>
        <taxon>Pseudomonadota</taxon>
        <taxon>Gammaproteobacteria</taxon>
        <taxon>Orbales</taxon>
        <taxon>Orbaceae</taxon>
        <taxon>Frischella</taxon>
    </lineage>
</organism>
<feature type="domain" description="MnmC-like methyltransferase" evidence="1">
    <location>
        <begin position="125"/>
        <end position="233"/>
    </location>
</feature>
<dbReference type="InterPro" id="IPR047785">
    <property type="entry name" value="tRNA_MNMC2"/>
</dbReference>
<name>A0ABR7QUZ7_9GAMM</name>
<dbReference type="Gene3D" id="3.40.50.150">
    <property type="entry name" value="Vaccinia Virus protein VP39"/>
    <property type="match status" value="1"/>
</dbReference>
<dbReference type="EMBL" id="JABURY010000006">
    <property type="protein sequence ID" value="MBC9130039.1"/>
    <property type="molecule type" value="Genomic_DNA"/>
</dbReference>
<dbReference type="PANTHER" id="PTHR39963:SF1">
    <property type="entry name" value="MNMC-LIKE METHYLTRANSFERASE DOMAIN-CONTAINING PROTEIN"/>
    <property type="match status" value="1"/>
</dbReference>
<evidence type="ECO:0000259" key="1">
    <source>
        <dbReference type="Pfam" id="PF05430"/>
    </source>
</evidence>
<dbReference type="RefSeq" id="WP_187754488.1">
    <property type="nucleotide sequence ID" value="NZ_JABURY010000006.1"/>
</dbReference>
<dbReference type="Proteomes" id="UP000651208">
    <property type="component" value="Unassembled WGS sequence"/>
</dbReference>
<dbReference type="NCBIfam" id="NF033855">
    <property type="entry name" value="tRNA_MNMC2"/>
    <property type="match status" value="1"/>
</dbReference>
<gene>
    <name evidence="2" type="primary">mnmD</name>
    <name evidence="2" type="ORF">FcAc13_01790</name>
</gene>
<evidence type="ECO:0000313" key="2">
    <source>
        <dbReference type="EMBL" id="MBC9130039.1"/>
    </source>
</evidence>
<dbReference type="PANTHER" id="PTHR39963">
    <property type="entry name" value="SLL0983 PROTEIN"/>
    <property type="match status" value="1"/>
</dbReference>
<reference evidence="2 3" key="1">
    <citation type="submission" date="2020-06" db="EMBL/GenBank/DDBJ databases">
        <title>Frischella cerana isolated from Apis cerana gut homogenate.</title>
        <authorList>
            <person name="Wolter L.A."/>
            <person name="Suenami S."/>
            <person name="Miyazaki R."/>
        </authorList>
    </citation>
    <scope>NUCLEOTIDE SEQUENCE [LARGE SCALE GENOMIC DNA]</scope>
    <source>
        <strain evidence="2 3">Ac13</strain>
    </source>
</reference>
<sequence>MNNQNIFWNINNTPVSIHFNDIYFNNDNAIAETDYVFIKGNQLMQRFIEFDQPIFTVAETGFGSGLNFLVLWQQFLQFKQHYPNHILKQIHFYSIEKYPLSLLDMRKIHQQIICDNTLNILAGKLQQFWPTPIHQFDTIKLHLLFDDIDQYAHFLNKHNVLIDAWFFDGFSPNKNPAMWSESLFKQLFPLTQLGGTFATFTASGQVRRNLINAGFTIKKIKGYGKKREMLIGLREF</sequence>
<dbReference type="Pfam" id="PF05430">
    <property type="entry name" value="Methyltransf_30"/>
    <property type="match status" value="1"/>
</dbReference>
<evidence type="ECO:0000313" key="3">
    <source>
        <dbReference type="Proteomes" id="UP000651208"/>
    </source>
</evidence>
<proteinExistence type="predicted"/>
<keyword evidence="3" id="KW-1185">Reference proteome</keyword>
<dbReference type="InterPro" id="IPR029063">
    <property type="entry name" value="SAM-dependent_MTases_sf"/>
</dbReference>
<dbReference type="SUPFAM" id="SSF53335">
    <property type="entry name" value="S-adenosyl-L-methionine-dependent methyltransferases"/>
    <property type="match status" value="1"/>
</dbReference>
<dbReference type="InterPro" id="IPR008471">
    <property type="entry name" value="MnmC-like_methylTransf"/>
</dbReference>